<dbReference type="Pfam" id="PF00773">
    <property type="entry name" value="RNB"/>
    <property type="match status" value="1"/>
</dbReference>
<feature type="domain" description="RNB" evidence="2">
    <location>
        <begin position="147"/>
        <end position="443"/>
    </location>
</feature>
<dbReference type="PANTHER" id="PTHR23355">
    <property type="entry name" value="RIBONUCLEASE"/>
    <property type="match status" value="1"/>
</dbReference>
<dbReference type="Proteomes" id="UP000321746">
    <property type="component" value="Unassembled WGS sequence"/>
</dbReference>
<dbReference type="InterPro" id="IPR022966">
    <property type="entry name" value="RNase_II/R_CS"/>
</dbReference>
<dbReference type="AlphaFoldDB" id="A0A511XGM2"/>
<dbReference type="SMART" id="SM00955">
    <property type="entry name" value="RNB"/>
    <property type="match status" value="1"/>
</dbReference>
<dbReference type="InterPro" id="IPR050180">
    <property type="entry name" value="RNR_Ribonuclease"/>
</dbReference>
<comment type="caution">
    <text evidence="3">The sequence shown here is derived from an EMBL/GenBank/DDBJ whole genome shotgun (WGS) entry which is preliminary data.</text>
</comment>
<keyword evidence="4" id="KW-1185">Reference proteome</keyword>
<proteinExistence type="predicted"/>
<evidence type="ECO:0000313" key="3">
    <source>
        <dbReference type="EMBL" id="GEN62104.1"/>
    </source>
</evidence>
<evidence type="ECO:0000313" key="4">
    <source>
        <dbReference type="Proteomes" id="UP000321746"/>
    </source>
</evidence>
<keyword evidence="1" id="KW-0269">Exonuclease</keyword>
<keyword evidence="1" id="KW-0378">Hydrolase</keyword>
<dbReference type="GO" id="GO:0003723">
    <property type="term" value="F:RNA binding"/>
    <property type="evidence" value="ECO:0007669"/>
    <property type="project" value="InterPro"/>
</dbReference>
<sequence>MARELPGRPALVVGTRVLARLKPLGSGRFEGRTLRVFNAPALKLTGMLKSSPSGYFIEPLNFRPGTAWSVSPDDISGARAGDFVVAVPVSKTAAFVTRRLGRNDMPDTVSLLSITTHDLPEAFPGDVRVEAAACETIDGSEAVSAGREDLRHIPFLTVDGPDARDFDDAIWAERITGGFRLRVAIADVAHYVRPGSALDREARDRGLSVYFADRVIPMLPERLSDDLCSLRPGADRLCVMFETVIDATGHPQSFRIRRGVMKSRARLTYAQLQQIHEGHKAAPDDLPPDLIKTLYAAHAALSAARESRDILLVERNEFRTTIASDGKTLISGAMPVYESHRLIENFMVQANFAAAREMKARSLSGLFRIHPTPAGPEQVRLAFRAGTSDRAGQKKPLLPNALYSAAPSGHFALDLEVYAHVTSPIRRYADLVCHRVLMGETGIGSPDEASRYDCLARHLDAREARAASASREAQDRLLACYLSRQTHLIFAGHVSGETPSGTLVTLTEPGLTGLLVSDVAVCKNMTFDSNRTNKEFHDGGRISQASPGLVFPKKGTAVYVRPVALDVATFRCVFVLADRQP</sequence>
<dbReference type="GO" id="GO:0004540">
    <property type="term" value="F:RNA nuclease activity"/>
    <property type="evidence" value="ECO:0007669"/>
    <property type="project" value="InterPro"/>
</dbReference>
<dbReference type="GO" id="GO:0006402">
    <property type="term" value="P:mRNA catabolic process"/>
    <property type="evidence" value="ECO:0007669"/>
    <property type="project" value="TreeGrafter"/>
</dbReference>
<reference evidence="3 4" key="1">
    <citation type="submission" date="2019-07" db="EMBL/GenBank/DDBJ databases">
        <title>Whole genome shotgun sequence of Acetobacter oeni NBRC 105207.</title>
        <authorList>
            <person name="Hosoyama A."/>
            <person name="Uohara A."/>
            <person name="Ohji S."/>
            <person name="Ichikawa N."/>
        </authorList>
    </citation>
    <scope>NUCLEOTIDE SEQUENCE [LARGE SCALE GENOMIC DNA]</scope>
    <source>
        <strain evidence="3 4">NBRC 105207</strain>
    </source>
</reference>
<accession>A0A511XGM2</accession>
<dbReference type="PANTHER" id="PTHR23355:SF9">
    <property type="entry name" value="DIS3-LIKE EXONUCLEASE 2"/>
    <property type="match status" value="1"/>
</dbReference>
<organism evidence="3 4">
    <name type="scientific">Acetobacter oeni</name>
    <dbReference type="NCBI Taxonomy" id="304077"/>
    <lineage>
        <taxon>Bacteria</taxon>
        <taxon>Pseudomonadati</taxon>
        <taxon>Pseudomonadota</taxon>
        <taxon>Alphaproteobacteria</taxon>
        <taxon>Acetobacterales</taxon>
        <taxon>Acetobacteraceae</taxon>
        <taxon>Acetobacter</taxon>
    </lineage>
</organism>
<dbReference type="InterPro" id="IPR012340">
    <property type="entry name" value="NA-bd_OB-fold"/>
</dbReference>
<evidence type="ECO:0000259" key="2">
    <source>
        <dbReference type="SMART" id="SM00955"/>
    </source>
</evidence>
<protein>
    <recommendedName>
        <fullName evidence="2">RNB domain-containing protein</fullName>
    </recommendedName>
</protein>
<dbReference type="InterPro" id="IPR001900">
    <property type="entry name" value="RNase_II/R"/>
</dbReference>
<gene>
    <name evidence="3" type="ORF">AOE01nite_03280</name>
</gene>
<keyword evidence="1" id="KW-0540">Nuclease</keyword>
<dbReference type="GO" id="GO:0005829">
    <property type="term" value="C:cytosol"/>
    <property type="evidence" value="ECO:0007669"/>
    <property type="project" value="TreeGrafter"/>
</dbReference>
<dbReference type="GO" id="GO:0004527">
    <property type="term" value="F:exonuclease activity"/>
    <property type="evidence" value="ECO:0007669"/>
    <property type="project" value="UniProtKB-KW"/>
</dbReference>
<evidence type="ECO:0000256" key="1">
    <source>
        <dbReference type="ARBA" id="ARBA00022839"/>
    </source>
</evidence>
<dbReference type="PROSITE" id="PS01175">
    <property type="entry name" value="RIBONUCLEASE_II"/>
    <property type="match status" value="1"/>
</dbReference>
<name>A0A511XGM2_9PROT</name>
<dbReference type="SUPFAM" id="SSF50249">
    <property type="entry name" value="Nucleic acid-binding proteins"/>
    <property type="match status" value="1"/>
</dbReference>
<dbReference type="EMBL" id="BJYG01000002">
    <property type="protein sequence ID" value="GEN62104.1"/>
    <property type="molecule type" value="Genomic_DNA"/>
</dbReference>